<keyword evidence="3" id="KW-1185">Reference proteome</keyword>
<dbReference type="InterPro" id="IPR036927">
    <property type="entry name" value="Cyt_c_oxase-like_su1_sf"/>
</dbReference>
<evidence type="ECO:0000256" key="1">
    <source>
        <dbReference type="SAM" id="Phobius"/>
    </source>
</evidence>
<dbReference type="HOGENOM" id="CLU_1793903_0_0_10"/>
<protein>
    <submittedName>
        <fullName evidence="2">Uncharacterized protein</fullName>
    </submittedName>
</protein>
<organism evidence="2 3">
    <name type="scientific">Galbibacter orientalis DSM 19592</name>
    <dbReference type="NCBI Taxonomy" id="926559"/>
    <lineage>
        <taxon>Bacteria</taxon>
        <taxon>Pseudomonadati</taxon>
        <taxon>Bacteroidota</taxon>
        <taxon>Flavobacteriia</taxon>
        <taxon>Flavobacteriales</taxon>
        <taxon>Flavobacteriaceae</taxon>
        <taxon>Galbibacter</taxon>
    </lineage>
</organism>
<dbReference type="EMBL" id="JH651379">
    <property type="protein sequence ID" value="EIJ38826.1"/>
    <property type="molecule type" value="Genomic_DNA"/>
</dbReference>
<evidence type="ECO:0000313" key="2">
    <source>
        <dbReference type="EMBL" id="EIJ38826.1"/>
    </source>
</evidence>
<dbReference type="Proteomes" id="UP000004690">
    <property type="component" value="Unassembled WGS sequence"/>
</dbReference>
<keyword evidence="1" id="KW-1133">Transmembrane helix</keyword>
<dbReference type="AlphaFoldDB" id="I3C5D3"/>
<feature type="transmembrane region" description="Helical" evidence="1">
    <location>
        <begin position="75"/>
        <end position="94"/>
    </location>
</feature>
<keyword evidence="1" id="KW-0472">Membrane</keyword>
<name>I3C5D3_9FLAO</name>
<dbReference type="eggNOG" id="ENOG5032RJJ">
    <property type="taxonomic scope" value="Bacteria"/>
</dbReference>
<evidence type="ECO:0000313" key="3">
    <source>
        <dbReference type="Proteomes" id="UP000004690"/>
    </source>
</evidence>
<sequence length="144" mass="16545">MKFLINKPYLIFWTSIPIIILFGILTKADSFGFNIYDTYFIIATNDLIILFSILFGIIGLGYWTMLKANRKLSKWLNFTHIVLTFGGILIIWILSQLYRESIKEFDFNDNLTFAIYSIALITVFGQIIYPINIVSGLIKSKPSG</sequence>
<dbReference type="Gene3D" id="1.20.210.10">
    <property type="entry name" value="Cytochrome c oxidase-like, subunit I domain"/>
    <property type="match status" value="1"/>
</dbReference>
<dbReference type="STRING" id="926559.JoomaDRAFT_1821"/>
<accession>I3C5D3</accession>
<reference evidence="2 3" key="1">
    <citation type="submission" date="2012-02" db="EMBL/GenBank/DDBJ databases">
        <title>Improved High-Quality Draft genome of Joostella marina DSM 19592.</title>
        <authorList>
            <consortium name="US DOE Joint Genome Institute (JGI-PGF)"/>
            <person name="Lucas S."/>
            <person name="Copeland A."/>
            <person name="Lapidus A."/>
            <person name="Bruce D."/>
            <person name="Goodwin L."/>
            <person name="Pitluck S."/>
            <person name="Peters L."/>
            <person name="Chertkov O."/>
            <person name="Ovchinnikova G."/>
            <person name="Kyrpides N."/>
            <person name="Mavromatis K."/>
            <person name="Detter J.C."/>
            <person name="Han C."/>
            <person name="Land M."/>
            <person name="Hauser L."/>
            <person name="Markowitz V."/>
            <person name="Cheng J.-F."/>
            <person name="Hugenholtz P."/>
            <person name="Woyke T."/>
            <person name="Wu D."/>
            <person name="Tindall B."/>
            <person name="Brambilla E."/>
            <person name="Klenk H.-P."/>
            <person name="Eisen J.A."/>
        </authorList>
    </citation>
    <scope>NUCLEOTIDE SEQUENCE [LARGE SCALE GENOMIC DNA]</scope>
    <source>
        <strain evidence="2 3">DSM 19592</strain>
    </source>
</reference>
<gene>
    <name evidence="2" type="ORF">JoomaDRAFT_1821</name>
</gene>
<feature type="transmembrane region" description="Helical" evidence="1">
    <location>
        <begin position="9"/>
        <end position="26"/>
    </location>
</feature>
<feature type="transmembrane region" description="Helical" evidence="1">
    <location>
        <begin position="38"/>
        <end position="63"/>
    </location>
</feature>
<keyword evidence="1" id="KW-0812">Transmembrane</keyword>
<feature type="transmembrane region" description="Helical" evidence="1">
    <location>
        <begin position="114"/>
        <end position="138"/>
    </location>
</feature>
<proteinExistence type="predicted"/>